<feature type="transmembrane region" description="Helical" evidence="1">
    <location>
        <begin position="49"/>
        <end position="70"/>
    </location>
</feature>
<feature type="transmembrane region" description="Helical" evidence="1">
    <location>
        <begin position="79"/>
        <end position="95"/>
    </location>
</feature>
<sequence>MISLISAVIFIGFGFLLMKWPPENINSVYGYRTLFSMKNQDTWDESQRYAGLSMIILGIVQGILGILLIIQPINIDKESIQLLFLLIGVIIMLIIDEKHLRNLFNKDGTRKK</sequence>
<evidence type="ECO:0000313" key="2">
    <source>
        <dbReference type="EMBL" id="NFA61019.1"/>
    </source>
</evidence>
<evidence type="ECO:0000313" key="3">
    <source>
        <dbReference type="Proteomes" id="UP000473089"/>
    </source>
</evidence>
<evidence type="ECO:0000256" key="1">
    <source>
        <dbReference type="SAM" id="Phobius"/>
    </source>
</evidence>
<dbReference type="AlphaFoldDB" id="A0A6M0SZS3"/>
<dbReference type="Proteomes" id="UP000473089">
    <property type="component" value="Unassembled WGS sequence"/>
</dbReference>
<gene>
    <name evidence="2" type="ORF">EXM42_11635</name>
</gene>
<keyword evidence="1" id="KW-0472">Membrane</keyword>
<dbReference type="Pfam" id="PF13630">
    <property type="entry name" value="SdpI"/>
    <property type="match status" value="1"/>
</dbReference>
<protein>
    <submittedName>
        <fullName evidence="2">SdpI family protein</fullName>
    </submittedName>
</protein>
<name>A0A6M0SZS3_CLOBO</name>
<organism evidence="2 3">
    <name type="scientific">Clostridium botulinum</name>
    <dbReference type="NCBI Taxonomy" id="1491"/>
    <lineage>
        <taxon>Bacteria</taxon>
        <taxon>Bacillati</taxon>
        <taxon>Bacillota</taxon>
        <taxon>Clostridia</taxon>
        <taxon>Eubacteriales</taxon>
        <taxon>Clostridiaceae</taxon>
        <taxon>Clostridium</taxon>
    </lineage>
</organism>
<proteinExistence type="predicted"/>
<accession>A0A6M0SZS3</accession>
<dbReference type="InterPro" id="IPR025962">
    <property type="entry name" value="SdpI/YhfL"/>
</dbReference>
<dbReference type="EMBL" id="SGJP01000023">
    <property type="protein sequence ID" value="NFA61019.1"/>
    <property type="molecule type" value="Genomic_DNA"/>
</dbReference>
<comment type="caution">
    <text evidence="2">The sequence shown here is derived from an EMBL/GenBank/DDBJ whole genome shotgun (WGS) entry which is preliminary data.</text>
</comment>
<keyword evidence="1" id="KW-1133">Transmembrane helix</keyword>
<keyword evidence="1" id="KW-0812">Transmembrane</keyword>
<reference evidence="2 3" key="1">
    <citation type="submission" date="2019-02" db="EMBL/GenBank/DDBJ databases">
        <title>Genome sequencing of Clostridium botulinum clinical isolates.</title>
        <authorList>
            <person name="Brunt J."/>
            <person name="Van Vliet A.H.M."/>
            <person name="Stringer S.C."/>
            <person name="Grant K.A."/>
            <person name="Carter A.C."/>
            <person name="Peck M.W."/>
        </authorList>
    </citation>
    <scope>NUCLEOTIDE SEQUENCE [LARGE SCALE GENOMIC DNA]</scope>
    <source>
        <strain evidence="2 3">R1125/03</strain>
    </source>
</reference>